<evidence type="ECO:0000256" key="14">
    <source>
        <dbReference type="ARBA" id="ARBA00023136"/>
    </source>
</evidence>
<organism evidence="20 21">
    <name type="scientific">Leucocoprinus birnbaumii</name>
    <dbReference type="NCBI Taxonomy" id="56174"/>
    <lineage>
        <taxon>Eukaryota</taxon>
        <taxon>Fungi</taxon>
        <taxon>Dikarya</taxon>
        <taxon>Basidiomycota</taxon>
        <taxon>Agaricomycotina</taxon>
        <taxon>Agaricomycetes</taxon>
        <taxon>Agaricomycetidae</taxon>
        <taxon>Agaricales</taxon>
        <taxon>Agaricineae</taxon>
        <taxon>Agaricaceae</taxon>
        <taxon>Leucocoprinus</taxon>
    </lineage>
</organism>
<dbReference type="GO" id="GO:0010276">
    <property type="term" value="F:phytol kinase activity"/>
    <property type="evidence" value="ECO:0007669"/>
    <property type="project" value="UniProtKB-EC"/>
</dbReference>
<comment type="pathway">
    <text evidence="15">Cofactor biosynthesis; tocopherol biosynthesis.</text>
</comment>
<keyword evidence="6" id="KW-0808">Transferase</keyword>
<dbReference type="SUPFAM" id="SSF144232">
    <property type="entry name" value="HIT/MYND zinc finger-like"/>
    <property type="match status" value="1"/>
</dbReference>
<evidence type="ECO:0000256" key="16">
    <source>
        <dbReference type="ARBA" id="ARBA00039024"/>
    </source>
</evidence>
<dbReference type="PANTHER" id="PTHR32523:SF8">
    <property type="entry name" value="DOLICHOL KINASE"/>
    <property type="match status" value="1"/>
</dbReference>
<accession>A0AAD5VEZ9</accession>
<evidence type="ECO:0000256" key="12">
    <source>
        <dbReference type="ARBA" id="ARBA00022946"/>
    </source>
</evidence>
<feature type="domain" description="MYND-type" evidence="19">
    <location>
        <begin position="120"/>
        <end position="162"/>
    </location>
</feature>
<keyword evidence="14" id="KW-0472">Membrane</keyword>
<evidence type="ECO:0000256" key="7">
    <source>
        <dbReference type="ARBA" id="ARBA00022692"/>
    </source>
</evidence>
<dbReference type="EMBL" id="JANIEX010001644">
    <property type="protein sequence ID" value="KAJ3555798.1"/>
    <property type="molecule type" value="Genomic_DNA"/>
</dbReference>
<dbReference type="GO" id="GO:0016020">
    <property type="term" value="C:membrane"/>
    <property type="evidence" value="ECO:0007669"/>
    <property type="project" value="UniProtKB-SubCell"/>
</dbReference>
<dbReference type="Pfam" id="PF01753">
    <property type="entry name" value="zf-MYND"/>
    <property type="match status" value="1"/>
</dbReference>
<comment type="caution">
    <text evidence="20">The sequence shown here is derived from an EMBL/GenBank/DDBJ whole genome shotgun (WGS) entry which is preliminary data.</text>
</comment>
<dbReference type="AlphaFoldDB" id="A0AAD5VEZ9"/>
<keyword evidence="9 18" id="KW-0863">Zinc-finger</keyword>
<dbReference type="PROSITE" id="PS50865">
    <property type="entry name" value="ZF_MYND_2"/>
    <property type="match status" value="1"/>
</dbReference>
<keyword evidence="4" id="KW-0150">Chloroplast</keyword>
<evidence type="ECO:0000256" key="3">
    <source>
        <dbReference type="ARBA" id="ARBA00010794"/>
    </source>
</evidence>
<sequence>MVEFHTYPVNSVATAASAISVMKAVSPNNEALGLKQQGDYPGSEKLYLEALEMKLAALGENNATTALTRNALGELYLPMGRLDAEDQLKAAVRVYEAKGDLEKALETRVSYNTDTMVCSNYNCPASTFRKSDLKTCSRCKAVFYCGNRCQNVNWSARHKKFCKAPPSKL</sequence>
<keyword evidence="5" id="KW-0934">Plastid</keyword>
<dbReference type="InterPro" id="IPR039606">
    <property type="entry name" value="Phytol/farnesol_kinase"/>
</dbReference>
<evidence type="ECO:0000256" key="15">
    <source>
        <dbReference type="ARBA" id="ARBA00024015"/>
    </source>
</evidence>
<evidence type="ECO:0000256" key="13">
    <source>
        <dbReference type="ARBA" id="ARBA00022989"/>
    </source>
</evidence>
<dbReference type="Gene3D" id="6.10.140.2220">
    <property type="match status" value="1"/>
</dbReference>
<keyword evidence="12" id="KW-0809">Transit peptide</keyword>
<comment type="catalytic activity">
    <reaction evidence="17">
        <text>phytol + CTP = phytyl phosphate + CDP + H(+)</text>
        <dbReference type="Rhea" id="RHEA:38055"/>
        <dbReference type="ChEBI" id="CHEBI:15378"/>
        <dbReference type="ChEBI" id="CHEBI:17327"/>
        <dbReference type="ChEBI" id="CHEBI:37563"/>
        <dbReference type="ChEBI" id="CHEBI:58069"/>
        <dbReference type="ChEBI" id="CHEBI:75483"/>
        <dbReference type="EC" id="2.7.1.182"/>
    </reaction>
</comment>
<dbReference type="InterPro" id="IPR002893">
    <property type="entry name" value="Znf_MYND"/>
</dbReference>
<evidence type="ECO:0000256" key="18">
    <source>
        <dbReference type="PROSITE-ProRule" id="PRU00134"/>
    </source>
</evidence>
<dbReference type="Proteomes" id="UP001213000">
    <property type="component" value="Unassembled WGS sequence"/>
</dbReference>
<keyword evidence="8" id="KW-0479">Metal-binding</keyword>
<evidence type="ECO:0000256" key="10">
    <source>
        <dbReference type="ARBA" id="ARBA00022777"/>
    </source>
</evidence>
<evidence type="ECO:0000259" key="19">
    <source>
        <dbReference type="PROSITE" id="PS50865"/>
    </source>
</evidence>
<evidence type="ECO:0000256" key="4">
    <source>
        <dbReference type="ARBA" id="ARBA00022528"/>
    </source>
</evidence>
<dbReference type="Gene3D" id="1.25.40.10">
    <property type="entry name" value="Tetratricopeptide repeat domain"/>
    <property type="match status" value="1"/>
</dbReference>
<keyword evidence="7" id="KW-0812">Transmembrane</keyword>
<keyword evidence="13" id="KW-1133">Transmembrane helix</keyword>
<evidence type="ECO:0000256" key="6">
    <source>
        <dbReference type="ARBA" id="ARBA00022679"/>
    </source>
</evidence>
<gene>
    <name evidence="20" type="ORF">NP233_g12122</name>
</gene>
<comment type="subcellular location">
    <subcellularLocation>
        <location evidence="1">Membrane</location>
        <topology evidence="1">Multi-pass membrane protein</topology>
    </subcellularLocation>
    <subcellularLocation>
        <location evidence="2">Plastid</location>
        <location evidence="2">Chloroplast</location>
    </subcellularLocation>
</comment>
<evidence type="ECO:0000256" key="2">
    <source>
        <dbReference type="ARBA" id="ARBA00004229"/>
    </source>
</evidence>
<evidence type="ECO:0000256" key="9">
    <source>
        <dbReference type="ARBA" id="ARBA00022771"/>
    </source>
</evidence>
<evidence type="ECO:0000256" key="5">
    <source>
        <dbReference type="ARBA" id="ARBA00022640"/>
    </source>
</evidence>
<keyword evidence="10" id="KW-0418">Kinase</keyword>
<evidence type="ECO:0000256" key="11">
    <source>
        <dbReference type="ARBA" id="ARBA00022833"/>
    </source>
</evidence>
<evidence type="ECO:0000313" key="21">
    <source>
        <dbReference type="Proteomes" id="UP001213000"/>
    </source>
</evidence>
<evidence type="ECO:0000313" key="20">
    <source>
        <dbReference type="EMBL" id="KAJ3555798.1"/>
    </source>
</evidence>
<dbReference type="EC" id="2.7.1.182" evidence="16"/>
<evidence type="ECO:0000256" key="17">
    <source>
        <dbReference type="ARBA" id="ARBA00048889"/>
    </source>
</evidence>
<comment type="similarity">
    <text evidence="3">Belongs to the polyprenol kinase family.</text>
</comment>
<evidence type="ECO:0000256" key="1">
    <source>
        <dbReference type="ARBA" id="ARBA00004141"/>
    </source>
</evidence>
<dbReference type="Pfam" id="PF13424">
    <property type="entry name" value="TPR_12"/>
    <property type="match status" value="1"/>
</dbReference>
<reference evidence="20" key="1">
    <citation type="submission" date="2022-07" db="EMBL/GenBank/DDBJ databases">
        <title>Genome Sequence of Leucocoprinus birnbaumii.</title>
        <authorList>
            <person name="Buettner E."/>
        </authorList>
    </citation>
    <scope>NUCLEOTIDE SEQUENCE</scope>
    <source>
        <strain evidence="20">VT141</strain>
    </source>
</reference>
<protein>
    <recommendedName>
        <fullName evidence="16">phytol kinase</fullName>
        <ecNumber evidence="16">2.7.1.182</ecNumber>
    </recommendedName>
</protein>
<evidence type="ECO:0000256" key="8">
    <source>
        <dbReference type="ARBA" id="ARBA00022723"/>
    </source>
</evidence>
<dbReference type="SUPFAM" id="SSF48452">
    <property type="entry name" value="TPR-like"/>
    <property type="match status" value="1"/>
</dbReference>
<dbReference type="PANTHER" id="PTHR32523">
    <property type="entry name" value="PHYTOL KINASE 1, CHLOROPLASTIC"/>
    <property type="match status" value="1"/>
</dbReference>
<dbReference type="InterPro" id="IPR011990">
    <property type="entry name" value="TPR-like_helical_dom_sf"/>
</dbReference>
<keyword evidence="11" id="KW-0862">Zinc</keyword>
<name>A0AAD5VEZ9_9AGAR</name>
<keyword evidence="21" id="KW-1185">Reference proteome</keyword>
<proteinExistence type="inferred from homology"/>
<dbReference type="GO" id="GO:0008270">
    <property type="term" value="F:zinc ion binding"/>
    <property type="evidence" value="ECO:0007669"/>
    <property type="project" value="UniProtKB-KW"/>
</dbReference>